<dbReference type="InterPro" id="IPR025319">
    <property type="entry name" value="DUF4224"/>
</dbReference>
<feature type="region of interest" description="Disordered" evidence="1">
    <location>
        <begin position="1"/>
        <end position="32"/>
    </location>
</feature>
<evidence type="ECO:0000313" key="4">
    <source>
        <dbReference type="Proteomes" id="UP000183018"/>
    </source>
</evidence>
<feature type="compositionally biased region" description="Polar residues" evidence="1">
    <location>
        <begin position="1"/>
        <end position="11"/>
    </location>
</feature>
<keyword evidence="4" id="KW-1185">Reference proteome</keyword>
<evidence type="ECO:0000259" key="2">
    <source>
        <dbReference type="Pfam" id="PF13986"/>
    </source>
</evidence>
<organism evidence="3 4">
    <name type="scientific">Phytopseudomonas argentinensis</name>
    <dbReference type="NCBI Taxonomy" id="289370"/>
    <lineage>
        <taxon>Bacteria</taxon>
        <taxon>Pseudomonadati</taxon>
        <taxon>Pseudomonadota</taxon>
        <taxon>Gammaproteobacteria</taxon>
        <taxon>Pseudomonadales</taxon>
        <taxon>Pseudomonadaceae</taxon>
        <taxon>Phytopseudomonas</taxon>
    </lineage>
</organism>
<name>A0A1I3I7W8_9GAMM</name>
<reference evidence="4" key="1">
    <citation type="submission" date="2016-10" db="EMBL/GenBank/DDBJ databases">
        <authorList>
            <person name="Varghese N."/>
            <person name="Submissions S."/>
        </authorList>
    </citation>
    <scope>NUCLEOTIDE SEQUENCE [LARGE SCALE GENOMIC DNA]</scope>
    <source>
        <strain evidence="4">LMG 22563</strain>
    </source>
</reference>
<evidence type="ECO:0000256" key="1">
    <source>
        <dbReference type="SAM" id="MobiDB-lite"/>
    </source>
</evidence>
<dbReference type="Proteomes" id="UP000183018">
    <property type="component" value="Unassembled WGS sequence"/>
</dbReference>
<proteinExistence type="predicted"/>
<dbReference type="AlphaFoldDB" id="A0A1I3I7W8"/>
<sequence>MANPESGSAVSGTAVAEGGATLGHPPPPGPTGMLTFDDLKRITGYRRRADVERTLQQQGIRLFRGRAGPWTTVDLVNQAGGIGQVSKEQYGVDIL</sequence>
<evidence type="ECO:0000313" key="3">
    <source>
        <dbReference type="EMBL" id="SFI44036.1"/>
    </source>
</evidence>
<accession>A0A1I3I7W8</accession>
<gene>
    <name evidence="3" type="ORF">SAMN05216602_1486</name>
</gene>
<dbReference type="STRING" id="289370.SAMN05216602_1486"/>
<protein>
    <recommendedName>
        <fullName evidence="2">DUF4224 domain-containing protein</fullName>
    </recommendedName>
</protein>
<feature type="domain" description="DUF4224" evidence="2">
    <location>
        <begin position="34"/>
        <end position="67"/>
    </location>
</feature>
<dbReference type="EMBL" id="FORC01000001">
    <property type="protein sequence ID" value="SFI44036.1"/>
    <property type="molecule type" value="Genomic_DNA"/>
</dbReference>
<dbReference type="Pfam" id="PF13986">
    <property type="entry name" value="DUF4224"/>
    <property type="match status" value="1"/>
</dbReference>